<dbReference type="PANTHER" id="PTHR22916:SF3">
    <property type="entry name" value="UDP-GLCNAC:BETAGAL BETA-1,3-N-ACETYLGLUCOSAMINYLTRANSFERASE-LIKE PROTEIN 1"/>
    <property type="match status" value="1"/>
</dbReference>
<gene>
    <name evidence="2" type="ORF">HIR71_11740</name>
</gene>
<dbReference type="Gene3D" id="3.90.550.10">
    <property type="entry name" value="Spore Coat Polysaccharide Biosynthesis Protein SpsA, Chain A"/>
    <property type="match status" value="1"/>
</dbReference>
<evidence type="ECO:0000313" key="2">
    <source>
        <dbReference type="EMBL" id="NMR20882.1"/>
    </source>
</evidence>
<evidence type="ECO:0000259" key="1">
    <source>
        <dbReference type="Pfam" id="PF00535"/>
    </source>
</evidence>
<proteinExistence type="predicted"/>
<accession>A0A7Y0QJ20</accession>
<keyword evidence="3" id="KW-1185">Reference proteome</keyword>
<dbReference type="Pfam" id="PF00535">
    <property type="entry name" value="Glycos_transf_2"/>
    <property type="match status" value="1"/>
</dbReference>
<keyword evidence="2" id="KW-0808">Transferase</keyword>
<dbReference type="RefSeq" id="WP_169325258.1">
    <property type="nucleotide sequence ID" value="NZ_JABCJJ010000018.1"/>
</dbReference>
<dbReference type="SUPFAM" id="SSF53448">
    <property type="entry name" value="Nucleotide-diphospho-sugar transferases"/>
    <property type="match status" value="1"/>
</dbReference>
<dbReference type="PANTHER" id="PTHR22916">
    <property type="entry name" value="GLYCOSYLTRANSFERASE"/>
    <property type="match status" value="1"/>
</dbReference>
<sequence length="300" mass="33253">MPLDILVPFWGDPGLLRETVASVLAQRNGDWLLTVVDDAYPDESVAEYFAGITDPRVRYVRNETNQGITENYRTCVALATQERVVILGCDDVLLPNYVDVVLDAHARFPDVEIVQPGVQVIDERGAVVTTLADTVKQRLMMPRTSGARVLAGEELAVSLLRADWLYWPSLVFRRDVLVRTPFRDAMPIIQDLALVIDVVCAGGRLLLEPTLCFSYRRHSASASSAKAIDGTRFRGERAYFDLAARQVAALGWRRAERAARTHLTSRLHALTLLPQAARARQPEAARALLRHALTPGTSAD</sequence>
<dbReference type="InterPro" id="IPR029044">
    <property type="entry name" value="Nucleotide-diphossugar_trans"/>
</dbReference>
<dbReference type="EMBL" id="JABCJJ010000018">
    <property type="protein sequence ID" value="NMR20882.1"/>
    <property type="molecule type" value="Genomic_DNA"/>
</dbReference>
<feature type="domain" description="Glycosyltransferase 2-like" evidence="1">
    <location>
        <begin position="5"/>
        <end position="120"/>
    </location>
</feature>
<name>A0A7Y0QJ20_CELFI</name>
<organism evidence="2 3">
    <name type="scientific">Cellulomonas fimi</name>
    <dbReference type="NCBI Taxonomy" id="1708"/>
    <lineage>
        <taxon>Bacteria</taxon>
        <taxon>Bacillati</taxon>
        <taxon>Actinomycetota</taxon>
        <taxon>Actinomycetes</taxon>
        <taxon>Micrococcales</taxon>
        <taxon>Cellulomonadaceae</taxon>
        <taxon>Cellulomonas</taxon>
    </lineage>
</organism>
<reference evidence="2 3" key="1">
    <citation type="submission" date="2020-04" db="EMBL/GenBank/DDBJ databases">
        <title>Sequencing and Assembly of C. fimi.</title>
        <authorList>
            <person name="Ramsey A.R."/>
        </authorList>
    </citation>
    <scope>NUCLEOTIDE SEQUENCE [LARGE SCALE GENOMIC DNA]</scope>
    <source>
        <strain evidence="2 3">SB</strain>
    </source>
</reference>
<dbReference type="Proteomes" id="UP000562124">
    <property type="component" value="Unassembled WGS sequence"/>
</dbReference>
<evidence type="ECO:0000313" key="3">
    <source>
        <dbReference type="Proteomes" id="UP000562124"/>
    </source>
</evidence>
<dbReference type="AlphaFoldDB" id="A0A7Y0QJ20"/>
<protein>
    <submittedName>
        <fullName evidence="2">Glycosyltransferase</fullName>
    </submittedName>
</protein>
<dbReference type="InterPro" id="IPR001173">
    <property type="entry name" value="Glyco_trans_2-like"/>
</dbReference>
<comment type="caution">
    <text evidence="2">The sequence shown here is derived from an EMBL/GenBank/DDBJ whole genome shotgun (WGS) entry which is preliminary data.</text>
</comment>
<dbReference type="GO" id="GO:0016758">
    <property type="term" value="F:hexosyltransferase activity"/>
    <property type="evidence" value="ECO:0007669"/>
    <property type="project" value="UniProtKB-ARBA"/>
</dbReference>